<keyword evidence="9" id="KW-1185">Reference proteome</keyword>
<reference evidence="8" key="1">
    <citation type="submission" date="2021-02" db="EMBL/GenBank/DDBJ databases">
        <title>Phycicoccus sp. MQZ13P-5T, whole genome shotgun sequence.</title>
        <authorList>
            <person name="Tuo L."/>
        </authorList>
    </citation>
    <scope>NUCLEOTIDE SEQUENCE</scope>
    <source>
        <strain evidence="8">MQZ13P-5</strain>
    </source>
</reference>
<feature type="transmembrane region" description="Helical" evidence="7">
    <location>
        <begin position="80"/>
        <end position="103"/>
    </location>
</feature>
<dbReference type="PANTHER" id="PTHR39087">
    <property type="entry name" value="UPF0104 MEMBRANE PROTEIN MJ1595"/>
    <property type="match status" value="1"/>
</dbReference>
<feature type="transmembrane region" description="Helical" evidence="7">
    <location>
        <begin position="123"/>
        <end position="146"/>
    </location>
</feature>
<dbReference type="Proteomes" id="UP001430172">
    <property type="component" value="Unassembled WGS sequence"/>
</dbReference>
<keyword evidence="4 7" id="KW-1133">Transmembrane helix</keyword>
<evidence type="ECO:0000256" key="4">
    <source>
        <dbReference type="ARBA" id="ARBA00022989"/>
    </source>
</evidence>
<feature type="transmembrane region" description="Helical" evidence="7">
    <location>
        <begin position="273"/>
        <end position="294"/>
    </location>
</feature>
<dbReference type="PANTHER" id="PTHR39087:SF2">
    <property type="entry name" value="UPF0104 MEMBRANE PROTEIN MJ1595"/>
    <property type="match status" value="1"/>
</dbReference>
<evidence type="ECO:0000256" key="7">
    <source>
        <dbReference type="SAM" id="Phobius"/>
    </source>
</evidence>
<evidence type="ECO:0000256" key="2">
    <source>
        <dbReference type="ARBA" id="ARBA00022475"/>
    </source>
</evidence>
<evidence type="ECO:0000256" key="3">
    <source>
        <dbReference type="ARBA" id="ARBA00022692"/>
    </source>
</evidence>
<protein>
    <submittedName>
        <fullName evidence="8">Flippase-like domain-containing protein</fullName>
    </submittedName>
</protein>
<comment type="caution">
    <text evidence="8">The sequence shown here is derived from an EMBL/GenBank/DDBJ whole genome shotgun (WGS) entry which is preliminary data.</text>
</comment>
<dbReference type="InterPro" id="IPR022791">
    <property type="entry name" value="L-PG_synthase/AglD"/>
</dbReference>
<feature type="region of interest" description="Disordered" evidence="6">
    <location>
        <begin position="339"/>
        <end position="383"/>
    </location>
</feature>
<feature type="transmembrane region" description="Helical" evidence="7">
    <location>
        <begin position="49"/>
        <end position="68"/>
    </location>
</feature>
<feature type="transmembrane region" description="Helical" evidence="7">
    <location>
        <begin position="306"/>
        <end position="329"/>
    </location>
</feature>
<dbReference type="EMBL" id="JAFDVD010000024">
    <property type="protein sequence ID" value="MBM6402367.1"/>
    <property type="molecule type" value="Genomic_DNA"/>
</dbReference>
<feature type="transmembrane region" description="Helical" evidence="7">
    <location>
        <begin position="158"/>
        <end position="177"/>
    </location>
</feature>
<gene>
    <name evidence="8" type="ORF">JQN70_18390</name>
</gene>
<organism evidence="8 9">
    <name type="scientific">Phycicoccus sonneratiae</name>
    <dbReference type="NCBI Taxonomy" id="2807628"/>
    <lineage>
        <taxon>Bacteria</taxon>
        <taxon>Bacillati</taxon>
        <taxon>Actinomycetota</taxon>
        <taxon>Actinomycetes</taxon>
        <taxon>Micrococcales</taxon>
        <taxon>Intrasporangiaceae</taxon>
        <taxon>Phycicoccus</taxon>
    </lineage>
</organism>
<keyword evidence="5 7" id="KW-0472">Membrane</keyword>
<keyword evidence="3 7" id="KW-0812">Transmembrane</keyword>
<evidence type="ECO:0000313" key="9">
    <source>
        <dbReference type="Proteomes" id="UP001430172"/>
    </source>
</evidence>
<name>A0ABS2CR54_9MICO</name>
<proteinExistence type="predicted"/>
<comment type="subcellular location">
    <subcellularLocation>
        <location evidence="1">Cell membrane</location>
        <topology evidence="1">Multi-pass membrane protein</topology>
    </subcellularLocation>
</comment>
<feature type="transmembrane region" description="Helical" evidence="7">
    <location>
        <begin position="242"/>
        <end position="266"/>
    </location>
</feature>
<accession>A0ABS2CR54</accession>
<keyword evidence="2" id="KW-1003">Cell membrane</keyword>
<dbReference type="RefSeq" id="WP_204132831.1">
    <property type="nucleotide sequence ID" value="NZ_JAFDVD010000024.1"/>
</dbReference>
<evidence type="ECO:0000256" key="5">
    <source>
        <dbReference type="ARBA" id="ARBA00023136"/>
    </source>
</evidence>
<sequence>MTTVWGPGVRLAAGAALAAAVVAMALPRVTGTSWEPILAALTRPSPAQLGLLAALWLVGLWVHTPSLTAALPGLSHRRALLLNLSGSFVSNLLPLGGAAGTVVNWRMARGWGFGSAAFGRWALVTNLADTVVKLLLPGVVLCWVAVSGRDLAGPLTAPGTVGVALLLALVTGVVVLGRDDRAVRRLGRLLDRLAARLRPLPVAPEGWGERAARFRRDSAHLVRTGWARMLGGKVGYALFQALLLWACLEVVGAPAAPVVVASAFVVERLLSMLVITPGATGIVEVGMAGALTALGVPAAPAAAGVLLYRAFVVGMEVPVGGLALLGWWAGRRRGARAVRPVVRSHPADRTAGRTAHDARSDPTEGAPSWSTPVSAAPGSPSAG</sequence>
<evidence type="ECO:0000256" key="6">
    <source>
        <dbReference type="SAM" id="MobiDB-lite"/>
    </source>
</evidence>
<evidence type="ECO:0000256" key="1">
    <source>
        <dbReference type="ARBA" id="ARBA00004651"/>
    </source>
</evidence>
<feature type="compositionally biased region" description="Basic and acidic residues" evidence="6">
    <location>
        <begin position="345"/>
        <end position="362"/>
    </location>
</feature>
<evidence type="ECO:0000313" key="8">
    <source>
        <dbReference type="EMBL" id="MBM6402367.1"/>
    </source>
</evidence>
<dbReference type="Pfam" id="PF03706">
    <property type="entry name" value="LPG_synthase_TM"/>
    <property type="match status" value="1"/>
</dbReference>